<feature type="domain" description="PIN" evidence="1">
    <location>
        <begin position="9"/>
        <end position="115"/>
    </location>
</feature>
<dbReference type="InterPro" id="IPR002716">
    <property type="entry name" value="PIN_dom"/>
</dbReference>
<dbReference type="OrthoDB" id="211933at2"/>
<proteinExistence type="predicted"/>
<dbReference type="Proteomes" id="UP000265955">
    <property type="component" value="Unassembled WGS sequence"/>
</dbReference>
<dbReference type="Pfam" id="PF26343">
    <property type="entry name" value="VapC50_C"/>
    <property type="match status" value="1"/>
</dbReference>
<organism evidence="3 4">
    <name type="scientific">Noviherbaspirillum saxi</name>
    <dbReference type="NCBI Taxonomy" id="2320863"/>
    <lineage>
        <taxon>Bacteria</taxon>
        <taxon>Pseudomonadati</taxon>
        <taxon>Pseudomonadota</taxon>
        <taxon>Betaproteobacteria</taxon>
        <taxon>Burkholderiales</taxon>
        <taxon>Oxalobacteraceae</taxon>
        <taxon>Noviherbaspirillum</taxon>
    </lineage>
</organism>
<dbReference type="EMBL" id="QYUO01000001">
    <property type="protein sequence ID" value="RJF99439.1"/>
    <property type="molecule type" value="Genomic_DNA"/>
</dbReference>
<reference evidence="4" key="1">
    <citation type="submission" date="2018-09" db="EMBL/GenBank/DDBJ databases">
        <authorList>
            <person name="Zhu H."/>
        </authorList>
    </citation>
    <scope>NUCLEOTIDE SEQUENCE [LARGE SCALE GENOMIC DNA]</scope>
    <source>
        <strain evidence="4">K1R23-30</strain>
    </source>
</reference>
<evidence type="ECO:0000259" key="1">
    <source>
        <dbReference type="Pfam" id="PF13470"/>
    </source>
</evidence>
<evidence type="ECO:0000259" key="2">
    <source>
        <dbReference type="Pfam" id="PF26343"/>
    </source>
</evidence>
<dbReference type="Pfam" id="PF13470">
    <property type="entry name" value="PIN_3"/>
    <property type="match status" value="1"/>
</dbReference>
<dbReference type="RefSeq" id="WP_119769377.1">
    <property type="nucleotide sequence ID" value="NZ_QYUO01000001.1"/>
</dbReference>
<gene>
    <name evidence="3" type="ORF">D3871_13585</name>
</gene>
<accession>A0A3A3GEV3</accession>
<evidence type="ECO:0000313" key="3">
    <source>
        <dbReference type="EMBL" id="RJF99439.1"/>
    </source>
</evidence>
<dbReference type="AlphaFoldDB" id="A0A3A3GEV3"/>
<evidence type="ECO:0000313" key="4">
    <source>
        <dbReference type="Proteomes" id="UP000265955"/>
    </source>
</evidence>
<protein>
    <submittedName>
        <fullName evidence="3">PIN domain-containing protein</fullName>
    </submittedName>
</protein>
<sequence>MAGSYSYTVILDACVLYPAPLRDLLLSLAAEGIFRARWTSIIQDEWTRNALANRPDLKPDALRNTATLMNQAVEDSLVENFEYLIESLSLPDPNDRHVLAAAIVGHADAIVTFNLKDFPEATTKVHGIEILHPDDFLIAQYDLAPVKMLKIVKALRERLRKPPKTAQELIATYQSQGLPQTCQLLEDAIELI</sequence>
<keyword evidence="4" id="KW-1185">Reference proteome</keyword>
<name>A0A3A3GEV3_9BURK</name>
<dbReference type="InterPro" id="IPR058652">
    <property type="entry name" value="VapC50_C"/>
</dbReference>
<dbReference type="SUPFAM" id="SSF88723">
    <property type="entry name" value="PIN domain-like"/>
    <property type="match status" value="1"/>
</dbReference>
<comment type="caution">
    <text evidence="3">The sequence shown here is derived from an EMBL/GenBank/DDBJ whole genome shotgun (WGS) entry which is preliminary data.</text>
</comment>
<dbReference type="InterPro" id="IPR029060">
    <property type="entry name" value="PIN-like_dom_sf"/>
</dbReference>
<feature type="domain" description="VapC50 C-terminal" evidence="2">
    <location>
        <begin position="133"/>
        <end position="186"/>
    </location>
</feature>